<dbReference type="Gene3D" id="2.60.40.10">
    <property type="entry name" value="Immunoglobulins"/>
    <property type="match status" value="1"/>
</dbReference>
<organism evidence="6 7">
    <name type="scientific">Trichonephila clavata</name>
    <name type="common">Joro spider</name>
    <name type="synonym">Nephila clavata</name>
    <dbReference type="NCBI Taxonomy" id="2740835"/>
    <lineage>
        <taxon>Eukaryota</taxon>
        <taxon>Metazoa</taxon>
        <taxon>Ecdysozoa</taxon>
        <taxon>Arthropoda</taxon>
        <taxon>Chelicerata</taxon>
        <taxon>Arachnida</taxon>
        <taxon>Araneae</taxon>
        <taxon>Araneomorphae</taxon>
        <taxon>Entelegynae</taxon>
        <taxon>Araneoidea</taxon>
        <taxon>Nephilidae</taxon>
        <taxon>Trichonephila</taxon>
    </lineage>
</organism>
<dbReference type="InterPro" id="IPR018933">
    <property type="entry name" value="Netrin_module_non-TIMP"/>
</dbReference>
<dbReference type="Proteomes" id="UP000887116">
    <property type="component" value="Unassembled WGS sequence"/>
</dbReference>
<dbReference type="Pfam" id="PF07678">
    <property type="entry name" value="TED_complement"/>
    <property type="match status" value="1"/>
</dbReference>
<dbReference type="Gene3D" id="1.50.10.20">
    <property type="match status" value="1"/>
</dbReference>
<comment type="subcellular location">
    <subcellularLocation>
        <location evidence="1">Secreted</location>
    </subcellularLocation>
</comment>
<dbReference type="InterPro" id="IPR050473">
    <property type="entry name" value="A2M/Complement_sys"/>
</dbReference>
<feature type="domain" description="NTR" evidence="5">
    <location>
        <begin position="721"/>
        <end position="869"/>
    </location>
</feature>
<dbReference type="CDD" id="cd02896">
    <property type="entry name" value="complement_C3_C4_C5"/>
    <property type="match status" value="1"/>
</dbReference>
<proteinExistence type="predicted"/>
<evidence type="ECO:0000256" key="1">
    <source>
        <dbReference type="ARBA" id="ARBA00004613"/>
    </source>
</evidence>
<dbReference type="PROSITE" id="PS00477">
    <property type="entry name" value="ALPHA_2_MACROGLOBULIN"/>
    <property type="match status" value="1"/>
</dbReference>
<keyword evidence="7" id="KW-1185">Reference proteome</keyword>
<dbReference type="Gene3D" id="2.60.120.1540">
    <property type="match status" value="1"/>
</dbReference>
<dbReference type="InterPro" id="IPR019742">
    <property type="entry name" value="MacrogloblnA2_CS"/>
</dbReference>
<dbReference type="OrthoDB" id="6359008at2759"/>
<evidence type="ECO:0000256" key="2">
    <source>
        <dbReference type="ARBA" id="ARBA00022525"/>
    </source>
</evidence>
<dbReference type="Gene3D" id="2.40.50.120">
    <property type="match status" value="1"/>
</dbReference>
<dbReference type="SMART" id="SM01419">
    <property type="entry name" value="Thiol-ester_cl"/>
    <property type="match status" value="1"/>
</dbReference>
<dbReference type="PANTHER" id="PTHR11412:SF166">
    <property type="entry name" value="NTR DOMAIN-CONTAINING PROTEIN"/>
    <property type="match status" value="1"/>
</dbReference>
<keyword evidence="4" id="KW-1015">Disulfide bond</keyword>
<dbReference type="InterPro" id="IPR008930">
    <property type="entry name" value="Terpenoid_cyclase/PrenylTrfase"/>
</dbReference>
<dbReference type="SMART" id="SM00643">
    <property type="entry name" value="C345C"/>
    <property type="match status" value="1"/>
</dbReference>
<dbReference type="GO" id="GO:0005615">
    <property type="term" value="C:extracellular space"/>
    <property type="evidence" value="ECO:0007669"/>
    <property type="project" value="InterPro"/>
</dbReference>
<dbReference type="PROSITE" id="PS50189">
    <property type="entry name" value="NTR"/>
    <property type="match status" value="1"/>
</dbReference>
<dbReference type="InterPro" id="IPR036595">
    <property type="entry name" value="A-macroglobulin_rcpt-bd_sf"/>
</dbReference>
<dbReference type="Gene3D" id="2.60.40.690">
    <property type="entry name" value="Alpha-macroglobulin, receptor-binding domain"/>
    <property type="match status" value="1"/>
</dbReference>
<gene>
    <name evidence="6" type="primary">C3</name>
    <name evidence="6" type="ORF">TNCT_241</name>
</gene>
<keyword evidence="3" id="KW-0882">Thioester bond</keyword>
<sequence length="871" mass="98976">AQIYMYGEKGLCTGTIEGERSERKTVLIEKQSAATVTFHAVPLEIRTFNLKVVALTNEGSDIVVKPLKVIAEGQPVEINQAVLLDPTNHQRRVQRDVSTPKFSDTIDESHKRQFSAITLTVPHNVVPGTESCEITAVGDQFGATVETAINEPDQLLKKPRGCGEQNMMYLAPTLYTMKYLKVKGKITPEIEDKGFSFIRHGYGNQLSFKKEDGSYAAFTDRDPSTWLTAFVVKIFCQASEFVHIDEHVMRSGVKWLLDHQQDDGSFVEDNPVFHAELVGGVQGRIPLTAFVLISLEECKCDVENLQLSKQRALAYLEVHLGDVNESLAVAIMAYALSLSDSRLKEEANNRLMFLSKYDKDVNTMHWGVDNTAEDIEATSYALLNQLLLNDMEKCNSIVNWLNNQRLQSGSFKSTQDTVIGLQALSEYAIRAQMPAINLVTNITSNNDMTFTKTLKFDEKNSHILQNVKVKKVGGMIFLSTAGHGVGSLSVKLRYNVFRPAEELCKFNVTVNVTEVKEERKDVPHIVNFKRMDYFDKILPQDLMRLSRKFEEPPEDYSFLNIIPRNRVAQNATVVAQRSKRTKRQDGKENSKLILKITICARYLGNKATGMSIVDAGIFSGFIADQEDLKKLKRDRIIERYETSSKGVIFYLEKIPTEEEYCFHFHVHKDYEVGNTQRSLVKVYDYYNPDETCTVFYSPTKNSALLRKICDGGVCQCAEGGCPPRKPFEIVKTFDNDEKEKGLINYFCNKFDYVWKGQFKREKNEGGFLKLSFVVDEVIKHGIESKELIEGDTRYLLLRDNCSPYLLEKTYLIMGKDGNKQINEEEQIGYRYLLDQTSAVYLWVSPKEAGRKGFQRLLNHVITRLKSDGCLE</sequence>
<evidence type="ECO:0000256" key="3">
    <source>
        <dbReference type="ARBA" id="ARBA00022966"/>
    </source>
</evidence>
<protein>
    <submittedName>
        <fullName evidence="6">Complement C3</fullName>
    </submittedName>
</protein>
<dbReference type="InterPro" id="IPR013783">
    <property type="entry name" value="Ig-like_fold"/>
</dbReference>
<accession>A0A8X6F874</accession>
<dbReference type="SUPFAM" id="SSF48239">
    <property type="entry name" value="Terpenoid cyclases/Protein prenyltransferases"/>
    <property type="match status" value="1"/>
</dbReference>
<dbReference type="SMART" id="SM01361">
    <property type="entry name" value="A2M_recep"/>
    <property type="match status" value="1"/>
</dbReference>
<evidence type="ECO:0000256" key="4">
    <source>
        <dbReference type="ARBA" id="ARBA00023157"/>
    </source>
</evidence>
<dbReference type="Pfam" id="PF01759">
    <property type="entry name" value="NTR"/>
    <property type="match status" value="1"/>
</dbReference>
<keyword evidence="2" id="KW-0964">Secreted</keyword>
<dbReference type="InterPro" id="IPR008993">
    <property type="entry name" value="TIMP-like_OB-fold"/>
</dbReference>
<comment type="caution">
    <text evidence="6">The sequence shown here is derived from an EMBL/GenBank/DDBJ whole genome shotgun (WGS) entry which is preliminary data.</text>
</comment>
<reference evidence="6" key="1">
    <citation type="submission" date="2020-07" db="EMBL/GenBank/DDBJ databases">
        <title>Multicomponent nature underlies the extraordinary mechanical properties of spider dragline silk.</title>
        <authorList>
            <person name="Kono N."/>
            <person name="Nakamura H."/>
            <person name="Mori M."/>
            <person name="Yoshida Y."/>
            <person name="Ohtoshi R."/>
            <person name="Malay A.D."/>
            <person name="Moran D.A.P."/>
            <person name="Tomita M."/>
            <person name="Numata K."/>
            <person name="Arakawa K."/>
        </authorList>
    </citation>
    <scope>NUCLEOTIDE SEQUENCE</scope>
</reference>
<dbReference type="InterPro" id="IPR001134">
    <property type="entry name" value="Netrin_domain"/>
</dbReference>
<dbReference type="InterPro" id="IPR011626">
    <property type="entry name" value="Alpha-macroglobulin_TED"/>
</dbReference>
<dbReference type="SUPFAM" id="SSF50242">
    <property type="entry name" value="TIMP-like"/>
    <property type="match status" value="1"/>
</dbReference>
<dbReference type="PANTHER" id="PTHR11412">
    <property type="entry name" value="MACROGLOBULIN / COMPLEMENT"/>
    <property type="match status" value="1"/>
</dbReference>
<dbReference type="InterPro" id="IPR009048">
    <property type="entry name" value="A-macroglobulin_rcpt-bd"/>
</dbReference>
<dbReference type="SUPFAM" id="SSF49410">
    <property type="entry name" value="Alpha-macroglobulin receptor domain"/>
    <property type="match status" value="1"/>
</dbReference>
<dbReference type="InterPro" id="IPR047565">
    <property type="entry name" value="Alpha-macroglob_thiol-ester_cl"/>
</dbReference>
<dbReference type="AlphaFoldDB" id="A0A8X6F874"/>
<dbReference type="Pfam" id="PF07677">
    <property type="entry name" value="A2M_recep"/>
    <property type="match status" value="1"/>
</dbReference>
<dbReference type="EMBL" id="BMAO01011351">
    <property type="protein sequence ID" value="GFQ73057.1"/>
    <property type="molecule type" value="Genomic_DNA"/>
</dbReference>
<evidence type="ECO:0000259" key="5">
    <source>
        <dbReference type="PROSITE" id="PS50189"/>
    </source>
</evidence>
<feature type="non-terminal residue" evidence="6">
    <location>
        <position position="1"/>
    </location>
</feature>
<evidence type="ECO:0000313" key="7">
    <source>
        <dbReference type="Proteomes" id="UP000887116"/>
    </source>
</evidence>
<evidence type="ECO:0000313" key="6">
    <source>
        <dbReference type="EMBL" id="GFQ73057.1"/>
    </source>
</evidence>
<name>A0A8X6F874_TRICU</name>